<organism evidence="1 2">
    <name type="scientific">Methanolapillus millepedarum</name>
    <dbReference type="NCBI Taxonomy" id="3028296"/>
    <lineage>
        <taxon>Archaea</taxon>
        <taxon>Methanobacteriati</taxon>
        <taxon>Methanobacteriota</taxon>
        <taxon>Stenosarchaea group</taxon>
        <taxon>Methanomicrobia</taxon>
        <taxon>Methanosarcinales</taxon>
        <taxon>Methanosarcinaceae</taxon>
        <taxon>Methanolapillus</taxon>
    </lineage>
</organism>
<protein>
    <submittedName>
        <fullName evidence="1">Uncharacterized protein</fullName>
    </submittedName>
</protein>
<proteinExistence type="predicted"/>
<reference evidence="1 2" key="1">
    <citation type="submission" date="2023-07" db="EMBL/GenBank/DDBJ databases">
        <title>Closed genoem sequence of Methanosarcinaceae archaeon Ac7.</title>
        <authorList>
            <person name="Poehlein A."/>
            <person name="Protasov E."/>
            <person name="Platt K."/>
            <person name="Reeh H."/>
            <person name="Daniel R."/>
            <person name="Brune A."/>
        </authorList>
    </citation>
    <scope>NUCLEOTIDE SEQUENCE [LARGE SCALE GENOMIC DNA]</scope>
    <source>
        <strain evidence="1 2">Ac7</strain>
    </source>
</reference>
<dbReference type="EMBL" id="CP131060">
    <property type="protein sequence ID" value="WNY25457.1"/>
    <property type="molecule type" value="Genomic_DNA"/>
</dbReference>
<keyword evidence="2" id="KW-1185">Reference proteome</keyword>
<dbReference type="AlphaFoldDB" id="A0AA96VF44"/>
<evidence type="ECO:0000313" key="1">
    <source>
        <dbReference type="EMBL" id="WNY25457.1"/>
    </source>
</evidence>
<dbReference type="Proteomes" id="UP001303587">
    <property type="component" value="Chromosome"/>
</dbReference>
<accession>A0AA96VF44</accession>
<dbReference type="Pfam" id="PF18742">
    <property type="entry name" value="DpnII-MboI"/>
    <property type="match status" value="1"/>
</dbReference>
<evidence type="ECO:0000313" key="2">
    <source>
        <dbReference type="Proteomes" id="UP001303587"/>
    </source>
</evidence>
<dbReference type="GeneID" id="89230117"/>
<gene>
    <name evidence="1" type="ORF">MsAc7_10090</name>
</gene>
<dbReference type="RefSeq" id="WP_338101826.1">
    <property type="nucleotide sequence ID" value="NZ_CP131060.1"/>
</dbReference>
<sequence>MALKEFPPIEKKSSDLISVLKNFDKFAKQLQNRYNQRLSHEFNDEHDALHAILRLFFQDVHAEDYVPENAGSKSVVDFYIPSIKTIIEVKYPRENFKDNKIGDDLLIDIGRYKARKDSDHLILFIFDKSGVLRNPYGLIGDLEKLATYEMSVKVVISPE</sequence>
<name>A0AA96VF44_9EURY</name>